<reference evidence="1 2" key="1">
    <citation type="submission" date="2017-06" db="EMBL/GenBank/DDBJ databases">
        <authorList>
            <person name="Kim H.J."/>
            <person name="Triplett B.A."/>
        </authorList>
    </citation>
    <scope>NUCLEOTIDE SEQUENCE [LARGE SCALE GENOMIC DNA]</scope>
    <source>
        <strain evidence="1 2">DSM 11445</strain>
    </source>
</reference>
<dbReference type="AlphaFoldDB" id="A0A239FD35"/>
<dbReference type="RefSeq" id="WP_089278048.1">
    <property type="nucleotide sequence ID" value="NZ_FZON01000019.1"/>
</dbReference>
<dbReference type="EMBL" id="FZON01000019">
    <property type="protein sequence ID" value="SNS54062.1"/>
    <property type="molecule type" value="Genomic_DNA"/>
</dbReference>
<evidence type="ECO:0000313" key="1">
    <source>
        <dbReference type="EMBL" id="SNS54062.1"/>
    </source>
</evidence>
<evidence type="ECO:0000313" key="2">
    <source>
        <dbReference type="Proteomes" id="UP000198440"/>
    </source>
</evidence>
<dbReference type="Proteomes" id="UP000198440">
    <property type="component" value="Unassembled WGS sequence"/>
</dbReference>
<organism evidence="1 2">
    <name type="scientific">Antarctobacter heliothermus</name>
    <dbReference type="NCBI Taxonomy" id="74033"/>
    <lineage>
        <taxon>Bacteria</taxon>
        <taxon>Pseudomonadati</taxon>
        <taxon>Pseudomonadota</taxon>
        <taxon>Alphaproteobacteria</taxon>
        <taxon>Rhodobacterales</taxon>
        <taxon>Roseobacteraceae</taxon>
        <taxon>Antarctobacter</taxon>
    </lineage>
</organism>
<sequence length="97" mass="10497">MPLRHLIAAETSVVLAASVYAQDLPLGPSSDFGRVVLSNTQASGAKDTLEQAFGGQFDSELTYQYPEISGYRKMGRAVGRLDIATVMGMAYFLDFQS</sequence>
<dbReference type="OrthoDB" id="235631at2"/>
<gene>
    <name evidence="1" type="ORF">SAMN04488078_101939</name>
</gene>
<proteinExistence type="predicted"/>
<accession>A0A239FD35</accession>
<name>A0A239FD35_9RHOB</name>
<protein>
    <submittedName>
        <fullName evidence="1">Uncharacterized protein</fullName>
    </submittedName>
</protein>